<evidence type="ECO:0000313" key="2">
    <source>
        <dbReference type="Proteomes" id="UP000007703"/>
    </source>
</evidence>
<sequence length="177" mass="19702">MVRYIQPKAEHLESHGQLKCSAVHHFCVVDVEKVRVDNGSENTGQNSHVVEASFKEVPVDPVGNVQCSVNAQGENVMGGDVFGRACSLQHVQSWDNGHGLQPDGKGPRQFPERVGVVENQRHYGNGNKQEFEWERIYVLADSAVVLLCHQVNGVCRGQKEEKLHERVVKRNIAGEQV</sequence>
<dbReference type="VEuPathDB" id="FungiDB:CLUG_04999"/>
<dbReference type="InParanoid" id="C4YA61"/>
<proteinExistence type="predicted"/>
<reference evidence="1 2" key="1">
    <citation type="journal article" date="2009" name="Nature">
        <title>Evolution of pathogenicity and sexual reproduction in eight Candida genomes.</title>
        <authorList>
            <person name="Butler G."/>
            <person name="Rasmussen M.D."/>
            <person name="Lin M.F."/>
            <person name="Santos M.A."/>
            <person name="Sakthikumar S."/>
            <person name="Munro C.A."/>
            <person name="Rheinbay E."/>
            <person name="Grabherr M."/>
            <person name="Forche A."/>
            <person name="Reedy J.L."/>
            <person name="Agrafioti I."/>
            <person name="Arnaud M.B."/>
            <person name="Bates S."/>
            <person name="Brown A.J."/>
            <person name="Brunke S."/>
            <person name="Costanzo M.C."/>
            <person name="Fitzpatrick D.A."/>
            <person name="de Groot P.W."/>
            <person name="Harris D."/>
            <person name="Hoyer L.L."/>
            <person name="Hube B."/>
            <person name="Klis F.M."/>
            <person name="Kodira C."/>
            <person name="Lennard N."/>
            <person name="Logue M.E."/>
            <person name="Martin R."/>
            <person name="Neiman A.M."/>
            <person name="Nikolaou E."/>
            <person name="Quail M.A."/>
            <person name="Quinn J."/>
            <person name="Santos M.C."/>
            <person name="Schmitzberger F.F."/>
            <person name="Sherlock G."/>
            <person name="Shah P."/>
            <person name="Silverstein K.A."/>
            <person name="Skrzypek M.S."/>
            <person name="Soll D."/>
            <person name="Staggs R."/>
            <person name="Stansfield I."/>
            <person name="Stumpf M.P."/>
            <person name="Sudbery P.E."/>
            <person name="Srikantha T."/>
            <person name="Zeng Q."/>
            <person name="Berman J."/>
            <person name="Berriman M."/>
            <person name="Heitman J."/>
            <person name="Gow N.A."/>
            <person name="Lorenz M.C."/>
            <person name="Birren B.W."/>
            <person name="Kellis M."/>
            <person name="Cuomo C.A."/>
        </authorList>
    </citation>
    <scope>NUCLEOTIDE SEQUENCE [LARGE SCALE GENOMIC DNA]</scope>
    <source>
        <strain evidence="1 2">ATCC 42720</strain>
    </source>
</reference>
<dbReference type="EMBL" id="CH408081">
    <property type="protein sequence ID" value="EEQ40871.1"/>
    <property type="molecule type" value="Genomic_DNA"/>
</dbReference>
<dbReference type="KEGG" id="clu:CLUG_04999"/>
<organism evidence="1 2">
    <name type="scientific">Clavispora lusitaniae (strain ATCC 42720)</name>
    <name type="common">Yeast</name>
    <name type="synonym">Candida lusitaniae</name>
    <dbReference type="NCBI Taxonomy" id="306902"/>
    <lineage>
        <taxon>Eukaryota</taxon>
        <taxon>Fungi</taxon>
        <taxon>Dikarya</taxon>
        <taxon>Ascomycota</taxon>
        <taxon>Saccharomycotina</taxon>
        <taxon>Pichiomycetes</taxon>
        <taxon>Metschnikowiaceae</taxon>
        <taxon>Clavispora</taxon>
    </lineage>
</organism>
<gene>
    <name evidence="1" type="ORF">CLUG_04999</name>
</gene>
<name>C4YA61_CLAL4</name>
<dbReference type="Proteomes" id="UP000007703">
    <property type="component" value="Unassembled WGS sequence"/>
</dbReference>
<dbReference type="HOGENOM" id="CLU_1517719_0_0_1"/>
<protein>
    <submittedName>
        <fullName evidence="1">Uncharacterized protein</fullName>
    </submittedName>
</protein>
<dbReference type="AlphaFoldDB" id="C4YA61"/>
<accession>C4YA61</accession>
<evidence type="ECO:0000313" key="1">
    <source>
        <dbReference type="EMBL" id="EEQ40871.1"/>
    </source>
</evidence>